<evidence type="ECO:0000256" key="1">
    <source>
        <dbReference type="SAM" id="MobiDB-lite"/>
    </source>
</evidence>
<organism evidence="3 4">
    <name type="scientific">Nocardia pulmonis</name>
    <dbReference type="NCBI Taxonomy" id="2951408"/>
    <lineage>
        <taxon>Bacteria</taxon>
        <taxon>Bacillati</taxon>
        <taxon>Actinomycetota</taxon>
        <taxon>Actinomycetes</taxon>
        <taxon>Mycobacteriales</taxon>
        <taxon>Nocardiaceae</taxon>
        <taxon>Nocardia</taxon>
    </lineage>
</organism>
<keyword evidence="2" id="KW-0812">Transmembrane</keyword>
<dbReference type="EMBL" id="JAMRXG010000024">
    <property type="protein sequence ID" value="MCM6778582.1"/>
    <property type="molecule type" value="Genomic_DNA"/>
</dbReference>
<evidence type="ECO:0000313" key="3">
    <source>
        <dbReference type="EMBL" id="MCM6778582.1"/>
    </source>
</evidence>
<evidence type="ECO:0000313" key="4">
    <source>
        <dbReference type="Proteomes" id="UP001139157"/>
    </source>
</evidence>
<dbReference type="InterPro" id="IPR010773">
    <property type="entry name" value="Mycophage_PG1_Gp7"/>
</dbReference>
<evidence type="ECO:0000256" key="2">
    <source>
        <dbReference type="SAM" id="Phobius"/>
    </source>
</evidence>
<accession>A0A9X2IZX6</accession>
<feature type="transmembrane region" description="Helical" evidence="2">
    <location>
        <begin position="12"/>
        <end position="33"/>
    </location>
</feature>
<dbReference type="Pfam" id="PF07098">
    <property type="entry name" value="DUF1360"/>
    <property type="match status" value="1"/>
</dbReference>
<dbReference type="AlphaFoldDB" id="A0A9X2IZX6"/>
<keyword evidence="2" id="KW-0472">Membrane</keyword>
<sequence>MSDERQSLTGYRVVLIVYGVLVLATAVAVRLTGRQLPRGMGLREVFTTALAAQKVSRLVTKAAVTAPLRAPVTRPRDDGGPGEVNEEPKSSSGAERSLGELLTCPFCFDVWAVTGLSIGHLFAPRSTRVLVDAMAALAGADFLHLAYAAAQRVAER</sequence>
<protein>
    <submittedName>
        <fullName evidence="3">DUF1360 domain-containing protein</fullName>
    </submittedName>
</protein>
<keyword evidence="2" id="KW-1133">Transmembrane helix</keyword>
<reference evidence="3" key="1">
    <citation type="submission" date="2022-06" db="EMBL/GenBank/DDBJ databases">
        <title>Novel species in genus nocardia.</title>
        <authorList>
            <person name="Li F."/>
        </authorList>
    </citation>
    <scope>NUCLEOTIDE SEQUENCE</scope>
    <source>
        <strain evidence="3">CDC141</strain>
    </source>
</reference>
<name>A0A9X2IZX6_9NOCA</name>
<comment type="caution">
    <text evidence="3">The sequence shown here is derived from an EMBL/GenBank/DDBJ whole genome shotgun (WGS) entry which is preliminary data.</text>
</comment>
<dbReference type="Proteomes" id="UP001139157">
    <property type="component" value="Unassembled WGS sequence"/>
</dbReference>
<gene>
    <name evidence="3" type="ORF">NDR86_34365</name>
</gene>
<keyword evidence="4" id="KW-1185">Reference proteome</keyword>
<dbReference type="RefSeq" id="WP_251918090.1">
    <property type="nucleotide sequence ID" value="NZ_JAMRXG010000024.1"/>
</dbReference>
<proteinExistence type="predicted"/>
<feature type="region of interest" description="Disordered" evidence="1">
    <location>
        <begin position="69"/>
        <end position="94"/>
    </location>
</feature>